<reference evidence="4" key="1">
    <citation type="journal article" date="2019" name="Int. J. Syst. Evol. Microbiol.">
        <title>The Global Catalogue of Microorganisms (GCM) 10K type strain sequencing project: providing services to taxonomists for standard genome sequencing and annotation.</title>
        <authorList>
            <consortium name="The Broad Institute Genomics Platform"/>
            <consortium name="The Broad Institute Genome Sequencing Center for Infectious Disease"/>
            <person name="Wu L."/>
            <person name="Ma J."/>
        </authorList>
    </citation>
    <scope>NUCLEOTIDE SEQUENCE [LARGE SCALE GENOMIC DNA]</scope>
    <source>
        <strain evidence="4">CECT 7297</strain>
    </source>
</reference>
<protein>
    <submittedName>
        <fullName evidence="3">Phage tail sheath family protein</fullName>
    </submittedName>
</protein>
<dbReference type="InterPro" id="IPR052042">
    <property type="entry name" value="Tail_sheath_structural"/>
</dbReference>
<evidence type="ECO:0000256" key="1">
    <source>
        <dbReference type="ARBA" id="ARBA00008005"/>
    </source>
</evidence>
<comment type="caution">
    <text evidence="3">The sequence shown here is derived from an EMBL/GenBank/DDBJ whole genome shotgun (WGS) entry which is preliminary data.</text>
</comment>
<evidence type="ECO:0000259" key="2">
    <source>
        <dbReference type="Pfam" id="PF17482"/>
    </source>
</evidence>
<dbReference type="InterPro" id="IPR020287">
    <property type="entry name" value="Tail_sheath_C"/>
</dbReference>
<dbReference type="PANTHER" id="PTHR35861:SF1">
    <property type="entry name" value="PHAGE TAIL SHEATH PROTEIN"/>
    <property type="match status" value="1"/>
</dbReference>
<dbReference type="RefSeq" id="WP_379890086.1">
    <property type="nucleotide sequence ID" value="NZ_JBHSDI010000062.1"/>
</dbReference>
<feature type="domain" description="Tail sheath protein C-terminal" evidence="2">
    <location>
        <begin position="65"/>
        <end position="172"/>
    </location>
</feature>
<gene>
    <name evidence="3" type="ORF">ACFOZ5_18360</name>
</gene>
<evidence type="ECO:0000313" key="3">
    <source>
        <dbReference type="EMBL" id="MFC4260988.1"/>
    </source>
</evidence>
<dbReference type="Proteomes" id="UP001595798">
    <property type="component" value="Unassembled WGS sequence"/>
</dbReference>
<dbReference type="PANTHER" id="PTHR35861">
    <property type="match status" value="1"/>
</dbReference>
<name>A0ABV8QMG2_9GAMM</name>
<dbReference type="Pfam" id="PF17482">
    <property type="entry name" value="Phage_sheath_1C"/>
    <property type="match status" value="1"/>
</dbReference>
<proteinExistence type="inferred from homology"/>
<comment type="similarity">
    <text evidence="1">Belongs to the myoviridae tail sheath protein family.</text>
</comment>
<sequence length="179" mass="20366">MIARTDVQRGVHKAPANEVVRGIREFEKTLNKAEQDILNPLHINCFRDFRSATRGLRLYGARTLSSDPEWKYVNVRRLFLFLEKSIENGMQFAVFEPNSEALWATVKRSLTNFLVTVWRSGALEGVTQEQAFFVNVGLDTMTQADFDNGRLIVEVGVAPVKPAEFVIFRISQKTREATS</sequence>
<dbReference type="EMBL" id="JBHSDI010000062">
    <property type="protein sequence ID" value="MFC4260988.1"/>
    <property type="molecule type" value="Genomic_DNA"/>
</dbReference>
<organism evidence="3 4">
    <name type="scientific">Marinobacter lacisalsi</name>
    <dbReference type="NCBI Taxonomy" id="475979"/>
    <lineage>
        <taxon>Bacteria</taxon>
        <taxon>Pseudomonadati</taxon>
        <taxon>Pseudomonadota</taxon>
        <taxon>Gammaproteobacteria</taxon>
        <taxon>Pseudomonadales</taxon>
        <taxon>Marinobacteraceae</taxon>
        <taxon>Marinobacter</taxon>
    </lineage>
</organism>
<evidence type="ECO:0000313" key="4">
    <source>
        <dbReference type="Proteomes" id="UP001595798"/>
    </source>
</evidence>
<accession>A0ABV8QMG2</accession>
<keyword evidence="4" id="KW-1185">Reference proteome</keyword>